<dbReference type="RefSeq" id="WP_139630200.1">
    <property type="nucleotide sequence ID" value="NZ_CP045572.1"/>
</dbReference>
<proteinExistence type="predicted"/>
<sequence length="126" mass="13356">MRTLLIVAALALAVAGCAPDTAAPARAAERFHEAVSAHREDAACSMLTRKTAEKLPDPGQTCAEALREVKLGPGGAVTAVSVWGEAAQVRLAGDTLFLHRFSDGWRIKAAGCRPVRDLPYDCEVED</sequence>
<gene>
    <name evidence="2" type="ORF">FH608_010340</name>
</gene>
<evidence type="ECO:0000256" key="1">
    <source>
        <dbReference type="SAM" id="SignalP"/>
    </source>
</evidence>
<comment type="caution">
    <text evidence="2">The sequence shown here is derived from an EMBL/GenBank/DDBJ whole genome shotgun (WGS) entry which is preliminary data.</text>
</comment>
<keyword evidence="1" id="KW-0732">Signal</keyword>
<organism evidence="2 3">
    <name type="scientific">Nonomuraea phyllanthi</name>
    <dbReference type="NCBI Taxonomy" id="2219224"/>
    <lineage>
        <taxon>Bacteria</taxon>
        <taxon>Bacillati</taxon>
        <taxon>Actinomycetota</taxon>
        <taxon>Actinomycetes</taxon>
        <taxon>Streptosporangiales</taxon>
        <taxon>Streptosporangiaceae</taxon>
        <taxon>Nonomuraea</taxon>
    </lineage>
</organism>
<dbReference type="PROSITE" id="PS51257">
    <property type="entry name" value="PROKAR_LIPOPROTEIN"/>
    <property type="match status" value="1"/>
</dbReference>
<name>A0A5C4WQM1_9ACTN</name>
<dbReference type="EMBL" id="VDLX02000003">
    <property type="protein sequence ID" value="KAB8195882.1"/>
    <property type="molecule type" value="Genomic_DNA"/>
</dbReference>
<evidence type="ECO:0000313" key="2">
    <source>
        <dbReference type="EMBL" id="KAB8195882.1"/>
    </source>
</evidence>
<accession>A0A5P9YNX1</accession>
<dbReference type="AlphaFoldDB" id="A0A5C4WQM1"/>
<keyword evidence="3" id="KW-1185">Reference proteome</keyword>
<reference evidence="2 3" key="1">
    <citation type="submission" date="2019-10" db="EMBL/GenBank/DDBJ databases">
        <title>Nonomuraea sp. nov., isolated from Phyllanthus amarus.</title>
        <authorList>
            <person name="Klykleung N."/>
            <person name="Tanasupawat S."/>
        </authorList>
    </citation>
    <scope>NUCLEOTIDE SEQUENCE [LARGE SCALE GENOMIC DNA]</scope>
    <source>
        <strain evidence="2 3">PA1-10</strain>
    </source>
</reference>
<accession>A0A5C4WQM1</accession>
<feature type="signal peptide" evidence="1">
    <location>
        <begin position="1"/>
        <end position="22"/>
    </location>
</feature>
<feature type="chain" id="PRO_5039291904" evidence="1">
    <location>
        <begin position="23"/>
        <end position="126"/>
    </location>
</feature>
<dbReference type="OrthoDB" id="5193742at2"/>
<evidence type="ECO:0000313" key="3">
    <source>
        <dbReference type="Proteomes" id="UP000312512"/>
    </source>
</evidence>
<dbReference type="Proteomes" id="UP000312512">
    <property type="component" value="Unassembled WGS sequence"/>
</dbReference>
<protein>
    <submittedName>
        <fullName evidence="2">Uncharacterized protein</fullName>
    </submittedName>
</protein>